<comment type="caution">
    <text evidence="2">The sequence shown here is derived from an EMBL/GenBank/DDBJ whole genome shotgun (WGS) entry which is preliminary data.</text>
</comment>
<feature type="domain" description="Integrase catalytic" evidence="1">
    <location>
        <begin position="42"/>
        <end position="86"/>
    </location>
</feature>
<dbReference type="AlphaFoldDB" id="A0A2T0MQR6"/>
<dbReference type="SUPFAM" id="SSF53098">
    <property type="entry name" value="Ribonuclease H-like"/>
    <property type="match status" value="1"/>
</dbReference>
<reference evidence="2 3" key="1">
    <citation type="submission" date="2018-03" db="EMBL/GenBank/DDBJ databases">
        <title>Genomic Encyclopedia of Type Strains, Phase III (KMG-III): the genomes of soil and plant-associated and newly described type strains.</title>
        <authorList>
            <person name="Whitman W."/>
        </authorList>
    </citation>
    <scope>NUCLEOTIDE SEQUENCE [LARGE SCALE GENOMIC DNA]</scope>
    <source>
        <strain evidence="2 3">CGMCC 4.7104</strain>
    </source>
</reference>
<evidence type="ECO:0000313" key="2">
    <source>
        <dbReference type="EMBL" id="PRX60452.1"/>
    </source>
</evidence>
<dbReference type="InterPro" id="IPR012337">
    <property type="entry name" value="RNaseH-like_sf"/>
</dbReference>
<dbReference type="Proteomes" id="UP000238312">
    <property type="component" value="Unassembled WGS sequence"/>
</dbReference>
<keyword evidence="3" id="KW-1185">Reference proteome</keyword>
<evidence type="ECO:0000313" key="3">
    <source>
        <dbReference type="Proteomes" id="UP000238312"/>
    </source>
</evidence>
<evidence type="ECO:0000259" key="1">
    <source>
        <dbReference type="PROSITE" id="PS50994"/>
    </source>
</evidence>
<proteinExistence type="predicted"/>
<dbReference type="PROSITE" id="PS50994">
    <property type="entry name" value="INTEGRASE"/>
    <property type="match status" value="1"/>
</dbReference>
<organism evidence="2 3">
    <name type="scientific">Nonomuraea fuscirosea</name>
    <dbReference type="NCBI Taxonomy" id="1291556"/>
    <lineage>
        <taxon>Bacteria</taxon>
        <taxon>Bacillati</taxon>
        <taxon>Actinomycetota</taxon>
        <taxon>Actinomycetes</taxon>
        <taxon>Streptosporangiales</taxon>
        <taxon>Streptosporangiaceae</taxon>
        <taxon>Nonomuraea</taxon>
    </lineage>
</organism>
<dbReference type="EMBL" id="PVNG01000017">
    <property type="protein sequence ID" value="PRX60452.1"/>
    <property type="molecule type" value="Genomic_DNA"/>
</dbReference>
<dbReference type="GO" id="GO:0015074">
    <property type="term" value="P:DNA integration"/>
    <property type="evidence" value="ECO:0007669"/>
    <property type="project" value="InterPro"/>
</dbReference>
<dbReference type="InterPro" id="IPR001584">
    <property type="entry name" value="Integrase_cat-core"/>
</dbReference>
<name>A0A2T0MQR6_9ACTN</name>
<sequence>MRRFTYWTVHKIVSSLDPALVTLGVQGAKKYRKTYELVYRREAAKPNEIWQADHTELDIWVIDDNNSPARPWLTVIEDDHSRAIAG</sequence>
<accession>A0A2T0MQR6</accession>
<gene>
    <name evidence="2" type="ORF">B0I32_117219</name>
</gene>
<dbReference type="Gene3D" id="3.30.420.10">
    <property type="entry name" value="Ribonuclease H-like superfamily/Ribonuclease H"/>
    <property type="match status" value="1"/>
</dbReference>
<dbReference type="GO" id="GO:0003676">
    <property type="term" value="F:nucleic acid binding"/>
    <property type="evidence" value="ECO:0007669"/>
    <property type="project" value="InterPro"/>
</dbReference>
<protein>
    <recommendedName>
        <fullName evidence="1">Integrase catalytic domain-containing protein</fullName>
    </recommendedName>
</protein>
<dbReference type="InterPro" id="IPR036397">
    <property type="entry name" value="RNaseH_sf"/>
</dbReference>
<dbReference type="RefSeq" id="WP_106247195.1">
    <property type="nucleotide sequence ID" value="NZ_PVNG01000017.1"/>
</dbReference>